<proteinExistence type="predicted"/>
<dbReference type="Gene3D" id="3.40.190.10">
    <property type="entry name" value="Periplasmic binding protein-like II"/>
    <property type="match status" value="2"/>
</dbReference>
<evidence type="ECO:0000313" key="1">
    <source>
        <dbReference type="EMBL" id="HIU60931.1"/>
    </source>
</evidence>
<dbReference type="SUPFAM" id="SSF53850">
    <property type="entry name" value="Periplasmic binding protein-like II"/>
    <property type="match status" value="1"/>
</dbReference>
<reference evidence="1" key="1">
    <citation type="submission" date="2020-10" db="EMBL/GenBank/DDBJ databases">
        <authorList>
            <person name="Gilroy R."/>
        </authorList>
    </citation>
    <scope>NUCLEOTIDE SEQUENCE</scope>
    <source>
        <strain evidence="1">18911</strain>
    </source>
</reference>
<reference evidence="1" key="2">
    <citation type="journal article" date="2021" name="PeerJ">
        <title>Extensive microbial diversity within the chicken gut microbiome revealed by metagenomics and culture.</title>
        <authorList>
            <person name="Gilroy R."/>
            <person name="Ravi A."/>
            <person name="Getino M."/>
            <person name="Pursley I."/>
            <person name="Horton D.L."/>
            <person name="Alikhan N.F."/>
            <person name="Baker D."/>
            <person name="Gharbi K."/>
            <person name="Hall N."/>
            <person name="Watson M."/>
            <person name="Adriaenssens E.M."/>
            <person name="Foster-Nyarko E."/>
            <person name="Jarju S."/>
            <person name="Secka A."/>
            <person name="Antonio M."/>
            <person name="Oren A."/>
            <person name="Chaudhuri R.R."/>
            <person name="La Ragione R."/>
            <person name="Hildebrand F."/>
            <person name="Pallen M.J."/>
        </authorList>
    </citation>
    <scope>NUCLEOTIDE SEQUENCE</scope>
    <source>
        <strain evidence="1">18911</strain>
    </source>
</reference>
<accession>A0A9D1MIV4</accession>
<dbReference type="Proteomes" id="UP000824094">
    <property type="component" value="Unassembled WGS sequence"/>
</dbReference>
<dbReference type="PANTHER" id="PTHR30024">
    <property type="entry name" value="ALIPHATIC SULFONATES-BINDING PROTEIN-RELATED"/>
    <property type="match status" value="1"/>
</dbReference>
<protein>
    <recommendedName>
        <fullName evidence="3">ABC transporter substrate-binding protein</fullName>
    </recommendedName>
</protein>
<sequence length="353" mass="37384">MKRKIAIIVAVIVLILAIATVGVVLALENKDNTNTDPQQPGETQNYTINIVVPDGSPAIALAKMINDNDAPTGYTVNYTIVNGAQEIATRIANGSADIAIAPTNILSTIYNNTQSGKLVGTVVQGALYMVGKNAPAGETTLEKLNSLKGKVVYNIGQGATPDLTFKYIMDAYDIEYANTAEPTENQIGLQYVQTGAELIPLLKQNKAEYGILGEPAVSNANQNAGTSTVFDIQALWQEVTGSQSYGFPQAGLYVVNKYLTADHAALVNWIAAKLDQNSEWAEQNPAKVSEIMTANGSMSLSGLTTGKIAGCNLDWISAAEAKTGVNTYLAALYGFNPQTVGGKVADDGFYYVG</sequence>
<dbReference type="InterPro" id="IPR027024">
    <property type="entry name" value="UCP027386_ABC_sbc_TM0202"/>
</dbReference>
<comment type="caution">
    <text evidence="1">The sequence shown here is derived from an EMBL/GenBank/DDBJ whole genome shotgun (WGS) entry which is preliminary data.</text>
</comment>
<organism evidence="1 2">
    <name type="scientific">Candidatus Stercoripulliclostridium merdigallinarum</name>
    <dbReference type="NCBI Taxonomy" id="2840951"/>
    <lineage>
        <taxon>Bacteria</taxon>
        <taxon>Bacillati</taxon>
        <taxon>Bacillota</taxon>
        <taxon>Clostridia</taxon>
        <taxon>Eubacteriales</taxon>
        <taxon>Candidatus Stercoripulliclostridium</taxon>
    </lineage>
</organism>
<dbReference type="AlphaFoldDB" id="A0A9D1MIV4"/>
<dbReference type="PANTHER" id="PTHR30024:SF46">
    <property type="entry name" value="ABC TRANSPORTER, SUBSTRATE-BINDING LIPOPROTEIN"/>
    <property type="match status" value="1"/>
</dbReference>
<dbReference type="PIRSF" id="PIRSF027386">
    <property type="entry name" value="UCP027386_ABC_sbc_TM0202"/>
    <property type="match status" value="1"/>
</dbReference>
<evidence type="ECO:0000313" key="2">
    <source>
        <dbReference type="Proteomes" id="UP000824094"/>
    </source>
</evidence>
<dbReference type="EMBL" id="DVNF01000175">
    <property type="protein sequence ID" value="HIU60931.1"/>
    <property type="molecule type" value="Genomic_DNA"/>
</dbReference>
<evidence type="ECO:0008006" key="3">
    <source>
        <dbReference type="Google" id="ProtNLM"/>
    </source>
</evidence>
<name>A0A9D1MIV4_9FIRM</name>
<gene>
    <name evidence="1" type="ORF">IAB05_06030</name>
</gene>